<accession>A0A382FDQ3</accession>
<sequence length="70" mass="8477">MTRKNQPTYYDYKGDNPLIWEFLGRSNLLPPLPKQTKKVYMSKYYQANREKILAQTKERYKNNKHTPHDS</sequence>
<dbReference type="AlphaFoldDB" id="A0A382FDQ3"/>
<proteinExistence type="predicted"/>
<evidence type="ECO:0000313" key="1">
    <source>
        <dbReference type="EMBL" id="SVB60762.1"/>
    </source>
</evidence>
<protein>
    <submittedName>
        <fullName evidence="1">Uncharacterized protein</fullName>
    </submittedName>
</protein>
<name>A0A382FDQ3_9ZZZZ</name>
<reference evidence="1" key="1">
    <citation type="submission" date="2018-05" db="EMBL/GenBank/DDBJ databases">
        <authorList>
            <person name="Lanie J.A."/>
            <person name="Ng W.-L."/>
            <person name="Kazmierczak K.M."/>
            <person name="Andrzejewski T.M."/>
            <person name="Davidsen T.M."/>
            <person name="Wayne K.J."/>
            <person name="Tettelin H."/>
            <person name="Glass J.I."/>
            <person name="Rusch D."/>
            <person name="Podicherti R."/>
            <person name="Tsui H.-C.T."/>
            <person name="Winkler M.E."/>
        </authorList>
    </citation>
    <scope>NUCLEOTIDE SEQUENCE</scope>
</reference>
<organism evidence="1">
    <name type="scientific">marine metagenome</name>
    <dbReference type="NCBI Taxonomy" id="408172"/>
    <lineage>
        <taxon>unclassified sequences</taxon>
        <taxon>metagenomes</taxon>
        <taxon>ecological metagenomes</taxon>
    </lineage>
</organism>
<gene>
    <name evidence="1" type="ORF">METZ01_LOCUS213616</name>
</gene>
<dbReference type="EMBL" id="UINC01049235">
    <property type="protein sequence ID" value="SVB60762.1"/>
    <property type="molecule type" value="Genomic_DNA"/>
</dbReference>